<dbReference type="EMBL" id="JAAVJH010000001">
    <property type="protein sequence ID" value="NJR77339.1"/>
    <property type="molecule type" value="Genomic_DNA"/>
</dbReference>
<accession>A0ABX1CH49</accession>
<feature type="compositionally biased region" description="Basic and acidic residues" evidence="1">
    <location>
        <begin position="55"/>
        <end position="64"/>
    </location>
</feature>
<reference evidence="2 3" key="1">
    <citation type="submission" date="2020-03" db="EMBL/GenBank/DDBJ databases">
        <authorList>
            <person name="Wang L."/>
            <person name="He N."/>
            <person name="Li Y."/>
            <person name="Fang Y."/>
            <person name="Zhang F."/>
        </authorList>
    </citation>
    <scope>NUCLEOTIDE SEQUENCE [LARGE SCALE GENOMIC DNA]</scope>
    <source>
        <strain evidence="2 3">36D10-4-7</strain>
    </source>
</reference>
<comment type="caution">
    <text evidence="2">The sequence shown here is derived from an EMBL/GenBank/DDBJ whole genome shotgun (WGS) entry which is preliminary data.</text>
</comment>
<sequence length="79" mass="8423">MAENPRTTTARDHDDKDVIEGMIPAGDAVAESAGGNLQRDIGSRADLGQVDDPDGTVRPEKQDDIDNGQAYDSSRGPNR</sequence>
<protein>
    <submittedName>
        <fullName evidence="2">Uncharacterized protein</fullName>
    </submittedName>
</protein>
<proteinExistence type="predicted"/>
<name>A0ABX1CH49_9SPHN</name>
<dbReference type="Proteomes" id="UP000732399">
    <property type="component" value="Unassembled WGS sequence"/>
</dbReference>
<dbReference type="RefSeq" id="WP_168132848.1">
    <property type="nucleotide sequence ID" value="NZ_JAAVJH010000001.1"/>
</dbReference>
<evidence type="ECO:0000256" key="1">
    <source>
        <dbReference type="SAM" id="MobiDB-lite"/>
    </source>
</evidence>
<feature type="region of interest" description="Disordered" evidence="1">
    <location>
        <begin position="1"/>
        <end position="79"/>
    </location>
</feature>
<gene>
    <name evidence="2" type="ORF">HBH26_01770</name>
</gene>
<evidence type="ECO:0000313" key="3">
    <source>
        <dbReference type="Proteomes" id="UP000732399"/>
    </source>
</evidence>
<evidence type="ECO:0000313" key="2">
    <source>
        <dbReference type="EMBL" id="NJR77339.1"/>
    </source>
</evidence>
<feature type="compositionally biased region" description="Basic and acidic residues" evidence="1">
    <location>
        <begin position="9"/>
        <end position="19"/>
    </location>
</feature>
<keyword evidence="3" id="KW-1185">Reference proteome</keyword>
<feature type="compositionally biased region" description="Polar residues" evidence="1">
    <location>
        <begin position="70"/>
        <end position="79"/>
    </location>
</feature>
<organism evidence="2 3">
    <name type="scientific">Sphingomonas corticis</name>
    <dbReference type="NCBI Taxonomy" id="2722791"/>
    <lineage>
        <taxon>Bacteria</taxon>
        <taxon>Pseudomonadati</taxon>
        <taxon>Pseudomonadota</taxon>
        <taxon>Alphaproteobacteria</taxon>
        <taxon>Sphingomonadales</taxon>
        <taxon>Sphingomonadaceae</taxon>
        <taxon>Sphingomonas</taxon>
    </lineage>
</organism>